<feature type="compositionally biased region" description="Polar residues" evidence="1">
    <location>
        <begin position="352"/>
        <end position="362"/>
    </location>
</feature>
<keyword evidence="2" id="KW-0812">Transmembrane</keyword>
<keyword evidence="2" id="KW-0472">Membrane</keyword>
<comment type="caution">
    <text evidence="3">The sequence shown here is derived from an EMBL/GenBank/DDBJ whole genome shotgun (WGS) entry which is preliminary data.</text>
</comment>
<feature type="compositionally biased region" description="Low complexity" evidence="1">
    <location>
        <begin position="236"/>
        <end position="254"/>
    </location>
</feature>
<name>A0A8S8ZRG4_SORMA</name>
<accession>A0A8S8ZRG4</accession>
<feature type="compositionally biased region" description="Polar residues" evidence="1">
    <location>
        <begin position="258"/>
        <end position="268"/>
    </location>
</feature>
<dbReference type="OMA" id="HDPYRPV"/>
<organism evidence="3 4">
    <name type="scientific">Sordaria macrospora</name>
    <dbReference type="NCBI Taxonomy" id="5147"/>
    <lineage>
        <taxon>Eukaryota</taxon>
        <taxon>Fungi</taxon>
        <taxon>Dikarya</taxon>
        <taxon>Ascomycota</taxon>
        <taxon>Pezizomycotina</taxon>
        <taxon>Sordariomycetes</taxon>
        <taxon>Sordariomycetidae</taxon>
        <taxon>Sordariales</taxon>
        <taxon>Sordariaceae</taxon>
        <taxon>Sordaria</taxon>
    </lineage>
</organism>
<reference evidence="3 4" key="1">
    <citation type="submission" date="2017-07" db="EMBL/GenBank/DDBJ databases">
        <title>Genome sequence of the Sordaria macrospora wild type strain R19027.</title>
        <authorList>
            <person name="Nowrousian M."/>
            <person name="Teichert I."/>
            <person name="Kueck U."/>
        </authorList>
    </citation>
    <scope>NUCLEOTIDE SEQUENCE [LARGE SCALE GENOMIC DNA]</scope>
    <source>
        <strain evidence="3 4">R19027</strain>
        <tissue evidence="3">Mycelium</tissue>
    </source>
</reference>
<feature type="region of interest" description="Disordered" evidence="1">
    <location>
        <begin position="515"/>
        <end position="657"/>
    </location>
</feature>
<dbReference type="PANTHER" id="PTHR42088">
    <property type="entry name" value="YALI0F10131P"/>
    <property type="match status" value="1"/>
</dbReference>
<evidence type="ECO:0000313" key="3">
    <source>
        <dbReference type="EMBL" id="KAA8631546.1"/>
    </source>
</evidence>
<dbReference type="PANTHER" id="PTHR42088:SF1">
    <property type="entry name" value="YALI0F10131P"/>
    <property type="match status" value="1"/>
</dbReference>
<feature type="region of interest" description="Disordered" evidence="1">
    <location>
        <begin position="452"/>
        <end position="494"/>
    </location>
</feature>
<evidence type="ECO:0000313" key="4">
    <source>
        <dbReference type="Proteomes" id="UP000433876"/>
    </source>
</evidence>
<proteinExistence type="predicted"/>
<feature type="compositionally biased region" description="Low complexity" evidence="1">
    <location>
        <begin position="469"/>
        <end position="487"/>
    </location>
</feature>
<feature type="compositionally biased region" description="Polar residues" evidence="1">
    <location>
        <begin position="166"/>
        <end position="181"/>
    </location>
</feature>
<evidence type="ECO:0000256" key="2">
    <source>
        <dbReference type="SAM" id="Phobius"/>
    </source>
</evidence>
<keyword evidence="2" id="KW-1133">Transmembrane helix</keyword>
<feature type="compositionally biased region" description="Low complexity" evidence="1">
    <location>
        <begin position="336"/>
        <end position="345"/>
    </location>
</feature>
<protein>
    <submittedName>
        <fullName evidence="3">Uncharacterized protein</fullName>
    </submittedName>
</protein>
<dbReference type="EMBL" id="NMPR01000074">
    <property type="protein sequence ID" value="KAA8631546.1"/>
    <property type="molecule type" value="Genomic_DNA"/>
</dbReference>
<feature type="region of interest" description="Disordered" evidence="1">
    <location>
        <begin position="113"/>
        <end position="437"/>
    </location>
</feature>
<evidence type="ECO:0000256" key="1">
    <source>
        <dbReference type="SAM" id="MobiDB-lite"/>
    </source>
</evidence>
<feature type="compositionally biased region" description="Pro residues" evidence="1">
    <location>
        <begin position="213"/>
        <end position="222"/>
    </location>
</feature>
<feature type="compositionally biased region" description="Low complexity" evidence="1">
    <location>
        <begin position="579"/>
        <end position="601"/>
    </location>
</feature>
<gene>
    <name evidence="3" type="ORF">SMACR_06727</name>
</gene>
<feature type="transmembrane region" description="Helical" evidence="2">
    <location>
        <begin position="70"/>
        <end position="92"/>
    </location>
</feature>
<feature type="compositionally biased region" description="Polar residues" evidence="1">
    <location>
        <begin position="144"/>
        <end position="157"/>
    </location>
</feature>
<feature type="compositionally biased region" description="Polar residues" evidence="1">
    <location>
        <begin position="390"/>
        <end position="400"/>
    </location>
</feature>
<dbReference type="VEuPathDB" id="FungiDB:SMAC_06727"/>
<sequence>MEGDVGRLHYGLGRRVPVVRRHGSMGIGSATLGSRVPTPVLIARAATSSSEKDCVANPNLCEKPVGGSSLTIPIVLGICIPLVAAFSVFFYLHRRNVKRLAAEEAHDPHKSLDFGLDEHMGGGRPKRKSFLKGAEKEGGGGSRFNRQQMSMDMNLSSPYLLPPDTHGSQSSLNSLARTLNPQDDPFRPVTQYTASDAASVRSMPRGTDRASPSPGPRGPPPRQSSMPRSPEPTHARLGNGPNGPLSPRGSRPPRISVQDPSSNATSDNETSDSEKTLTGSPREPPATAQKDGLKPLASPQPVSPSDSAVDVGSKKASTGLGLANIPEPMQASIHDASSPSSSPASTPREPTHSSSAAPTIQKPQEYFDLPKMPEEQDDDELDRRGRNMQRKSQFYEQQDGAQDGPGLGVPQNGENRRLSVGFRPLPPDDIMESEDPEYRANRIRSFYKEYFEDKPGDAPPVPALPKNIGQMQGKGPQQQQQRQPPHIQDYDDMAAPYFDPKANAFVMPYAQPVARRAMTPPPSGQRFPGPRGPGHAQTGSMRGMPPGIGGPPRPGSSVSNQMGPPRRPGSAASGYGRPRAGSAFAGSNAGSRAGSRAGGPRKPMPPPSDLPTVPAPSMLKDEFSIFNAADFAPPETFKDRARGRSQSPAGERRPYQMKVPVHSPLANAFEELPTLPSPHVLRKSSTFTGLDFAPPPKLGGGHADNNSDAGSIHSNRSGALSNVHLNAIRGGAGRVDHLPADAQVFTADAVADKLKPSWGLRD</sequence>
<dbReference type="Proteomes" id="UP000433876">
    <property type="component" value="Unassembled WGS sequence"/>
</dbReference>
<feature type="compositionally biased region" description="Polar residues" evidence="1">
    <location>
        <begin position="704"/>
        <end position="717"/>
    </location>
</feature>
<dbReference type="AlphaFoldDB" id="A0A8S8ZRG4"/>
<feature type="region of interest" description="Disordered" evidence="1">
    <location>
        <begin position="686"/>
        <end position="717"/>
    </location>
</feature>